<dbReference type="NCBIfam" id="TIGR00014">
    <property type="entry name" value="arsC"/>
    <property type="match status" value="1"/>
</dbReference>
<keyword evidence="9" id="KW-1185">Reference proteome</keyword>
<dbReference type="PROSITE" id="PS51353">
    <property type="entry name" value="ARSC"/>
    <property type="match status" value="1"/>
</dbReference>
<accession>A0ABS6ADD3</accession>
<evidence type="ECO:0000256" key="5">
    <source>
        <dbReference type="ARBA" id="ARBA00039879"/>
    </source>
</evidence>
<dbReference type="EMBL" id="JAHKNG010000001">
    <property type="protein sequence ID" value="MBU3028607.1"/>
    <property type="molecule type" value="Genomic_DNA"/>
</dbReference>
<dbReference type="InterPro" id="IPR006660">
    <property type="entry name" value="Arsenate_reductase-like"/>
</dbReference>
<dbReference type="GO" id="GO:0008794">
    <property type="term" value="F:arsenate reductase (glutaredoxin) activity"/>
    <property type="evidence" value="ECO:0007669"/>
    <property type="project" value="UniProtKB-EC"/>
</dbReference>
<dbReference type="RefSeq" id="WP_216031304.1">
    <property type="nucleotide sequence ID" value="NZ_JAHKNG010000001.1"/>
</dbReference>
<protein>
    <recommendedName>
        <fullName evidence="5 7">Arsenate reductase</fullName>
        <ecNumber evidence="4 7">1.20.4.1</ecNumber>
    </recommendedName>
</protein>
<keyword evidence="3 7" id="KW-0560">Oxidoreductase</keyword>
<evidence type="ECO:0000256" key="4">
    <source>
        <dbReference type="ARBA" id="ARBA00038969"/>
    </source>
</evidence>
<keyword evidence="2" id="KW-0059">Arsenical resistance</keyword>
<dbReference type="Pfam" id="PF03960">
    <property type="entry name" value="ArsC"/>
    <property type="match status" value="1"/>
</dbReference>
<evidence type="ECO:0000256" key="6">
    <source>
        <dbReference type="PROSITE-ProRule" id="PRU01282"/>
    </source>
</evidence>
<proteinExistence type="inferred from homology"/>
<comment type="caution">
    <text evidence="8">The sequence shown here is derived from an EMBL/GenBank/DDBJ whole genome shotgun (WGS) entry which is preliminary data.</text>
</comment>
<evidence type="ECO:0000256" key="7">
    <source>
        <dbReference type="RuleBase" id="RU362029"/>
    </source>
</evidence>
<dbReference type="CDD" id="cd03034">
    <property type="entry name" value="ArsC_ArsC"/>
    <property type="match status" value="1"/>
</dbReference>
<dbReference type="PANTHER" id="PTHR30041:SF5">
    <property type="entry name" value="ARSENATE REDUCTASE-RELATED"/>
    <property type="match status" value="1"/>
</dbReference>
<dbReference type="PANTHER" id="PTHR30041">
    <property type="entry name" value="ARSENATE REDUCTASE"/>
    <property type="match status" value="1"/>
</dbReference>
<evidence type="ECO:0000313" key="9">
    <source>
        <dbReference type="Proteomes" id="UP001166191"/>
    </source>
</evidence>
<dbReference type="Proteomes" id="UP001166191">
    <property type="component" value="Unassembled WGS sequence"/>
</dbReference>
<evidence type="ECO:0000256" key="2">
    <source>
        <dbReference type="ARBA" id="ARBA00022849"/>
    </source>
</evidence>
<name>A0ABS6ADD3_9RHOB</name>
<organism evidence="8 9">
    <name type="scientific">Paracoccus marinaquae</name>
    <dbReference type="NCBI Taxonomy" id="2841926"/>
    <lineage>
        <taxon>Bacteria</taxon>
        <taxon>Pseudomonadati</taxon>
        <taxon>Pseudomonadota</taxon>
        <taxon>Alphaproteobacteria</taxon>
        <taxon>Rhodobacterales</taxon>
        <taxon>Paracoccaceae</taxon>
        <taxon>Paracoccus</taxon>
    </lineage>
</organism>
<dbReference type="InterPro" id="IPR006659">
    <property type="entry name" value="Arsenate_reductase"/>
</dbReference>
<gene>
    <name evidence="8" type="primary">arsC</name>
    <name evidence="8" type="ORF">KNW02_00570</name>
</gene>
<comment type="catalytic activity">
    <reaction evidence="7">
        <text>[glutaredoxin]-dithiol + arsenate + glutathione + H(+) = glutathionyl-S-S-[glutaredoxin] + arsenite + H2O</text>
        <dbReference type="Rhea" id="RHEA:22016"/>
        <dbReference type="Rhea" id="RHEA-COMP:10729"/>
        <dbReference type="Rhea" id="RHEA-COMP:17668"/>
        <dbReference type="ChEBI" id="CHEBI:15377"/>
        <dbReference type="ChEBI" id="CHEBI:15378"/>
        <dbReference type="ChEBI" id="CHEBI:29242"/>
        <dbReference type="ChEBI" id="CHEBI:29950"/>
        <dbReference type="ChEBI" id="CHEBI:48597"/>
        <dbReference type="ChEBI" id="CHEBI:57925"/>
        <dbReference type="ChEBI" id="CHEBI:146199"/>
        <dbReference type="EC" id="1.20.4.1"/>
    </reaction>
</comment>
<evidence type="ECO:0000256" key="3">
    <source>
        <dbReference type="ARBA" id="ARBA00023002"/>
    </source>
</evidence>
<dbReference type="EC" id="1.20.4.1" evidence="4 7"/>
<evidence type="ECO:0000313" key="8">
    <source>
        <dbReference type="EMBL" id="MBU3028607.1"/>
    </source>
</evidence>
<reference evidence="8" key="1">
    <citation type="submission" date="2021-06" db="EMBL/GenBank/DDBJ databases">
        <title>Paracoccus bacterium XHP0099 sp. nov., isolated from the surface waters of the Yellow Sea.</title>
        <authorList>
            <person name="Xue H."/>
            <person name="Zhang D."/>
        </authorList>
    </citation>
    <scope>NUCLEOTIDE SEQUENCE</scope>
    <source>
        <strain evidence="8">XHP0099</strain>
    </source>
</reference>
<sequence>MAGEWIIWHNPKCSTSRFVLQALRDGGLEPVVRDYQKDPPSEAELRAVLAAAGIPARGLLRRKSPAFDELDLGGAARSEDELVAAMAAHPEVIERPVVIMPDGRARLCRPKETVFALLEAAG</sequence>
<comment type="similarity">
    <text evidence="1 6 7">Belongs to the ArsC family.</text>
</comment>
<evidence type="ECO:0000256" key="1">
    <source>
        <dbReference type="ARBA" id="ARBA00007198"/>
    </source>
</evidence>